<feature type="transmembrane region" description="Helical" evidence="12">
    <location>
        <begin position="240"/>
        <end position="261"/>
    </location>
</feature>
<keyword evidence="6 12" id="KW-0812">Transmembrane</keyword>
<keyword evidence="7" id="KW-0256">Endoplasmic reticulum</keyword>
<evidence type="ECO:0000256" key="8">
    <source>
        <dbReference type="ARBA" id="ARBA00022989"/>
    </source>
</evidence>
<evidence type="ECO:0000256" key="9">
    <source>
        <dbReference type="ARBA" id="ARBA00023136"/>
    </source>
</evidence>
<accession>A0ABR3VA80</accession>
<proteinExistence type="inferred from homology"/>
<evidence type="ECO:0000256" key="10">
    <source>
        <dbReference type="ARBA" id="ARBA00032062"/>
    </source>
</evidence>
<dbReference type="PANTHER" id="PTHR12154">
    <property type="entry name" value="GLYCOSYL TRANSFERASE-RELATED"/>
    <property type="match status" value="1"/>
</dbReference>
<keyword evidence="8 12" id="KW-1133">Transmembrane helix</keyword>
<dbReference type="InterPro" id="IPR013969">
    <property type="entry name" value="Oligosacch_biosynth_Alg14"/>
</dbReference>
<name>A0ABR3VA80_HUMIN</name>
<dbReference type="Proteomes" id="UP001583172">
    <property type="component" value="Unassembled WGS sequence"/>
</dbReference>
<comment type="caution">
    <text evidence="13">The sequence shown here is derived from an EMBL/GenBank/DDBJ whole genome shotgun (WGS) entry which is preliminary data.</text>
</comment>
<evidence type="ECO:0000256" key="7">
    <source>
        <dbReference type="ARBA" id="ARBA00022824"/>
    </source>
</evidence>
<comment type="subcellular location">
    <subcellularLocation>
        <location evidence="1">Endoplasmic reticulum membrane</location>
        <topology evidence="1">Single-pass membrane protein</topology>
    </subcellularLocation>
    <subcellularLocation>
        <location evidence="2">Nucleus membrane</location>
        <topology evidence="2">Single-pass membrane protein</topology>
    </subcellularLocation>
</comment>
<protein>
    <recommendedName>
        <fullName evidence="5">UDP-N-acetylglucosamine transferase subunit ALG14</fullName>
    </recommendedName>
    <alternativeName>
        <fullName evidence="10">Asparagine-linked glycosylation protein 14</fullName>
    </alternativeName>
</protein>
<dbReference type="PANTHER" id="PTHR12154:SF4">
    <property type="entry name" value="UDP-N-ACETYLGLUCOSAMINE TRANSFERASE SUBUNIT ALG14 HOMOLOG"/>
    <property type="match status" value="1"/>
</dbReference>
<comment type="subunit">
    <text evidence="4">Heterodimer with ALG13 to form a functional enzyme.</text>
</comment>
<evidence type="ECO:0000313" key="14">
    <source>
        <dbReference type="Proteomes" id="UP001583172"/>
    </source>
</evidence>
<gene>
    <name evidence="13" type="ORF">VTJ49DRAFT_2831</name>
</gene>
<evidence type="ECO:0000256" key="11">
    <source>
        <dbReference type="SAM" id="MobiDB-lite"/>
    </source>
</evidence>
<reference evidence="13 14" key="1">
    <citation type="journal article" date="2024" name="Commun. Biol.">
        <title>Comparative genomic analysis of thermophilic fungi reveals convergent evolutionary adaptations and gene losses.</title>
        <authorList>
            <person name="Steindorff A.S."/>
            <person name="Aguilar-Pontes M.V."/>
            <person name="Robinson A.J."/>
            <person name="Andreopoulos B."/>
            <person name="LaButti K."/>
            <person name="Kuo A."/>
            <person name="Mondo S."/>
            <person name="Riley R."/>
            <person name="Otillar R."/>
            <person name="Haridas S."/>
            <person name="Lipzen A."/>
            <person name="Grimwood J."/>
            <person name="Schmutz J."/>
            <person name="Clum A."/>
            <person name="Reid I.D."/>
            <person name="Moisan M.C."/>
            <person name="Butler G."/>
            <person name="Nguyen T.T.M."/>
            <person name="Dewar K."/>
            <person name="Conant G."/>
            <person name="Drula E."/>
            <person name="Henrissat B."/>
            <person name="Hansel C."/>
            <person name="Singer S."/>
            <person name="Hutchinson M.I."/>
            <person name="de Vries R.P."/>
            <person name="Natvig D.O."/>
            <person name="Powell A.J."/>
            <person name="Tsang A."/>
            <person name="Grigoriev I.V."/>
        </authorList>
    </citation>
    <scope>NUCLEOTIDE SEQUENCE [LARGE SCALE GENOMIC DNA]</scope>
    <source>
        <strain evidence="13 14">CBS 620.91</strain>
    </source>
</reference>
<feature type="transmembrane region" description="Helical" evidence="12">
    <location>
        <begin position="281"/>
        <end position="307"/>
    </location>
</feature>
<feature type="region of interest" description="Disordered" evidence="11">
    <location>
        <begin position="1"/>
        <end position="60"/>
    </location>
</feature>
<evidence type="ECO:0000256" key="5">
    <source>
        <dbReference type="ARBA" id="ARBA00017467"/>
    </source>
</evidence>
<evidence type="ECO:0000256" key="4">
    <source>
        <dbReference type="ARBA" id="ARBA00011335"/>
    </source>
</evidence>
<keyword evidence="9 12" id="KW-0472">Membrane</keyword>
<evidence type="ECO:0000256" key="2">
    <source>
        <dbReference type="ARBA" id="ARBA00004590"/>
    </source>
</evidence>
<keyword evidence="14" id="KW-1185">Reference proteome</keyword>
<dbReference type="EMBL" id="JAZGSY010000224">
    <property type="protein sequence ID" value="KAL1838291.1"/>
    <property type="molecule type" value="Genomic_DNA"/>
</dbReference>
<evidence type="ECO:0000313" key="13">
    <source>
        <dbReference type="EMBL" id="KAL1838291.1"/>
    </source>
</evidence>
<dbReference type="Pfam" id="PF08660">
    <property type="entry name" value="Alg14"/>
    <property type="match status" value="1"/>
</dbReference>
<evidence type="ECO:0000256" key="1">
    <source>
        <dbReference type="ARBA" id="ARBA00004389"/>
    </source>
</evidence>
<sequence length="380" mass="42919">MMDSERENNARPGAEASSQNQTERSLPETFILPTDNITTSTGDNTTTSRETPISTVKSGEKKDDIEMDLLRTSVHDMRPQRFAVYVYSILVGLAAMCGVIFCLLPWSWITALLGIFASFVVWRHVSIKRSSPRPSSGRRWVSHHPSPPPPPTTYHLPAVHFLYVLGSGGHTSEMLQTIKRQFSPQRNLHRRYLITLGDHDSLRRLCEFEDLLLRSVPDIPSQGTWDVVWVPRARRVHQPLWTAPFTCFHTAIWTVAALVQTPDLRRIPPSRGGNNNDPFRYPHVIVTNGPGTGFIVCLVAHLLKLFYIVPQNRARMVYAESWARSRTLSLTGRLFLWTGLADMFCVQHRELERRYGAWGAVYAGNMGRPLPPSPSSRVGG</sequence>
<feature type="transmembrane region" description="Helical" evidence="12">
    <location>
        <begin position="82"/>
        <end position="101"/>
    </location>
</feature>
<evidence type="ECO:0000256" key="12">
    <source>
        <dbReference type="SAM" id="Phobius"/>
    </source>
</evidence>
<feature type="compositionally biased region" description="Low complexity" evidence="11">
    <location>
        <begin position="34"/>
        <end position="48"/>
    </location>
</feature>
<organism evidence="13 14">
    <name type="scientific">Humicola insolens</name>
    <name type="common">Soft-rot fungus</name>
    <dbReference type="NCBI Taxonomy" id="85995"/>
    <lineage>
        <taxon>Eukaryota</taxon>
        <taxon>Fungi</taxon>
        <taxon>Dikarya</taxon>
        <taxon>Ascomycota</taxon>
        <taxon>Pezizomycotina</taxon>
        <taxon>Sordariomycetes</taxon>
        <taxon>Sordariomycetidae</taxon>
        <taxon>Sordariales</taxon>
        <taxon>Chaetomiaceae</taxon>
        <taxon>Mycothermus</taxon>
    </lineage>
</organism>
<feature type="transmembrane region" description="Helical" evidence="12">
    <location>
        <begin position="107"/>
        <end position="125"/>
    </location>
</feature>
<comment type="similarity">
    <text evidence="3">Belongs to the ALG14 family.</text>
</comment>
<evidence type="ECO:0000256" key="3">
    <source>
        <dbReference type="ARBA" id="ARBA00009731"/>
    </source>
</evidence>
<evidence type="ECO:0000256" key="6">
    <source>
        <dbReference type="ARBA" id="ARBA00022692"/>
    </source>
</evidence>